<dbReference type="InterPro" id="IPR041437">
    <property type="entry name" value="GH115_C"/>
</dbReference>
<keyword evidence="1 5" id="KW-0378">Hydrolase</keyword>
<sequence length="1031" mass="114207">MMRCHLVKVWVAAILSLGCLALLEERFVSFESSAANSQLSISDAPILVAQDDFIGVHIAANSLAKDLEQITGIARTVSNATLSDLTAQSDIGTVIVAGSVNSSLIRDLSAGDHIDVSDIQGKWESFKTTVIELPAPSRGRALVIAGSDKRGAIFGIYTLAEQSGQSPYHWFADVPAQQHNQIFALNKTTIHGEPTVKYRGLFINDEEPALNTWWARRHNATRYPLDTEFYAHVFDLLLRLKANYLWPAMWSSFTPPPGNIFFTDDPGNQQLADDYGIVISTAHHEPMQRATNEWNVTEMGPWDWSVNKENVTKFMDEGIARAGKNESYFTIGMRGLGDEAANTENAIEMLKDVFEVQRGIIKKYHGSETAVNQVWALYKEVASYYDAGLNPPEDITLLFPDDNQGNVYRLPTGNETEREGGTGVYFHFEYVGLPRSYKWHNTNNLAKVYKELSHAHLRGANRIWIMNVGDLKPMELPLNLAMDLAWNASSISFESLPSYLVQYATREFGAAYAHHIGEVLMEHSRLVGMRRYEHITPATYSTVNYHEAERVLARWQALAARVHQLTSLLEPSLRPAFFQLVGHPVISGATFHAIAINTAFNYRYAIERRNSANMLASQVLADFEAAYDLVEEWDAMLDGKWADMMSQAVYDAVEEPKMWANPSRDILTNLSYVQLRQNMQFSLGNLGLYAEGSSSPVEQGRWAESVDASMPTTNFAPLLPQMDPYGPRVRQVDVFMRGDHRVPIDWALDPLPVPWLSISPANGTLNRDHPDQRLNITIDWPSVPENFNSTVLVGIRSTPARYPYFDQIRIPVLNSRAPSSFTGFPESAGHISIEAPHFSPPQTSNSTTNTNTTTTSSSSGTGRTVSLAAIPHLGTRSESGAVALRPFLAARGDPAAARAAAAVYPIYLFHSSADLTATVYINAGLDTDPRLKMAFSLTLDAAPANFTRVLGDYVENPHAGAIPPEWLDHVADQVWTKTVRLGRAEAGRHELVWRANSPEVYLEKIVVDVIGGGVKASYLGPPETARVVAES</sequence>
<comment type="caution">
    <text evidence="5">The sequence shown here is derived from an EMBL/GenBank/DDBJ whole genome shotgun (WGS) entry which is preliminary data.</text>
</comment>
<dbReference type="InterPro" id="IPR031924">
    <property type="entry name" value="GH115"/>
</dbReference>
<reference evidence="5 6" key="1">
    <citation type="submission" date="2024-09" db="EMBL/GenBank/DDBJ databases">
        <title>Itraconazole resistance in Madurella fahalii resulting from another homologue of gene encoding cytochrome P450 14-alpha sterol demethylase (CYP51).</title>
        <authorList>
            <person name="Yoshioka I."/>
            <person name="Fahal A.H."/>
            <person name="Kaneko S."/>
            <person name="Yaguchi T."/>
        </authorList>
    </citation>
    <scope>NUCLEOTIDE SEQUENCE [LARGE SCALE GENOMIC DNA]</scope>
    <source>
        <strain evidence="5 6">IFM 68171</strain>
    </source>
</reference>
<accession>A0ABQ0GJ54</accession>
<dbReference type="PROSITE" id="PS51257">
    <property type="entry name" value="PROKAR_LIPOPROTEIN"/>
    <property type="match status" value="1"/>
</dbReference>
<evidence type="ECO:0000313" key="5">
    <source>
        <dbReference type="EMBL" id="GAB1317714.1"/>
    </source>
</evidence>
<dbReference type="GeneID" id="98178667"/>
<evidence type="ECO:0000256" key="3">
    <source>
        <dbReference type="SAM" id="SignalP"/>
    </source>
</evidence>
<feature type="compositionally biased region" description="Low complexity" evidence="2">
    <location>
        <begin position="843"/>
        <end position="862"/>
    </location>
</feature>
<dbReference type="InterPro" id="IPR029018">
    <property type="entry name" value="Hex-like_dom2"/>
</dbReference>
<name>A0ABQ0GJ54_9PEZI</name>
<dbReference type="Pfam" id="PF17829">
    <property type="entry name" value="GH115_C"/>
    <property type="match status" value="1"/>
</dbReference>
<protein>
    <submittedName>
        <fullName evidence="5">Gylcosyl hydrolase 115 C-terminal domain-containing protein</fullName>
    </submittedName>
</protein>
<evidence type="ECO:0000256" key="2">
    <source>
        <dbReference type="SAM" id="MobiDB-lite"/>
    </source>
</evidence>
<feature type="domain" description="Gylcosyl hydrolase 115 C-terminal" evidence="4">
    <location>
        <begin position="823"/>
        <end position="1023"/>
    </location>
</feature>
<dbReference type="PANTHER" id="PTHR37842:SF2">
    <property type="entry name" value="GYLCOSYL HYDROLASE 115 C-TERMINAL DOMAIN-CONTAINING PROTEIN"/>
    <property type="match status" value="1"/>
</dbReference>
<keyword evidence="3" id="KW-0732">Signal</keyword>
<dbReference type="InterPro" id="IPR042301">
    <property type="entry name" value="GH115_sf"/>
</dbReference>
<proteinExistence type="predicted"/>
<feature type="region of interest" description="Disordered" evidence="2">
    <location>
        <begin position="832"/>
        <end position="864"/>
    </location>
</feature>
<dbReference type="EMBL" id="BAAFSV010000004">
    <property type="protein sequence ID" value="GAB1317714.1"/>
    <property type="molecule type" value="Genomic_DNA"/>
</dbReference>
<dbReference type="Gene3D" id="3.30.379.10">
    <property type="entry name" value="Chitobiase/beta-hexosaminidase domain 2-like"/>
    <property type="match status" value="1"/>
</dbReference>
<dbReference type="Gene3D" id="3.20.20.520">
    <property type="entry name" value="Glycosyl hydrolase family 115"/>
    <property type="match status" value="1"/>
</dbReference>
<dbReference type="RefSeq" id="XP_070919445.1">
    <property type="nucleotide sequence ID" value="XM_071063344.1"/>
</dbReference>
<dbReference type="GO" id="GO:0016787">
    <property type="term" value="F:hydrolase activity"/>
    <property type="evidence" value="ECO:0007669"/>
    <property type="project" value="UniProtKB-KW"/>
</dbReference>
<dbReference type="Proteomes" id="UP001628179">
    <property type="component" value="Unassembled WGS sequence"/>
</dbReference>
<dbReference type="PANTHER" id="PTHR37842">
    <property type="match status" value="1"/>
</dbReference>
<evidence type="ECO:0000256" key="1">
    <source>
        <dbReference type="ARBA" id="ARBA00022801"/>
    </source>
</evidence>
<evidence type="ECO:0000259" key="4">
    <source>
        <dbReference type="Pfam" id="PF17829"/>
    </source>
</evidence>
<feature type="signal peptide" evidence="3">
    <location>
        <begin position="1"/>
        <end position="21"/>
    </location>
</feature>
<dbReference type="Gene3D" id="1.20.58.2150">
    <property type="match status" value="1"/>
</dbReference>
<dbReference type="Gene3D" id="2.60.120.1620">
    <property type="match status" value="1"/>
</dbReference>
<organism evidence="5 6">
    <name type="scientific">Madurella fahalii</name>
    <dbReference type="NCBI Taxonomy" id="1157608"/>
    <lineage>
        <taxon>Eukaryota</taxon>
        <taxon>Fungi</taxon>
        <taxon>Dikarya</taxon>
        <taxon>Ascomycota</taxon>
        <taxon>Pezizomycotina</taxon>
        <taxon>Sordariomycetes</taxon>
        <taxon>Sordariomycetidae</taxon>
        <taxon>Sordariales</taxon>
        <taxon>Sordariales incertae sedis</taxon>
        <taxon>Madurella</taxon>
    </lineage>
</organism>
<evidence type="ECO:0000313" key="6">
    <source>
        <dbReference type="Proteomes" id="UP001628179"/>
    </source>
</evidence>
<feature type="chain" id="PRO_5047007146" evidence="3">
    <location>
        <begin position="22"/>
        <end position="1031"/>
    </location>
</feature>
<gene>
    <name evidence="5" type="ORF">MFIFM68171_07924</name>
</gene>
<keyword evidence="6" id="KW-1185">Reference proteome</keyword>
<dbReference type="Pfam" id="PF15979">
    <property type="entry name" value="Glyco_hydro_115"/>
    <property type="match status" value="1"/>
</dbReference>